<keyword evidence="3" id="KW-1185">Reference proteome</keyword>
<dbReference type="Proteomes" id="UP001500307">
    <property type="component" value="Unassembled WGS sequence"/>
</dbReference>
<name>A0ABP8S9H0_9ACTN</name>
<keyword evidence="1" id="KW-1133">Transmembrane helix</keyword>
<sequence length="74" mass="7987">MVTRWSATTLDGVLCPRVPHAAGASLDVVDQNSRVIYSRPVDAGAVIEFGLVVFAGPSCLFLLAVLTAWWKQKD</sequence>
<keyword evidence="1" id="KW-0812">Transmembrane</keyword>
<keyword evidence="1" id="KW-0472">Membrane</keyword>
<evidence type="ECO:0000313" key="3">
    <source>
        <dbReference type="Proteomes" id="UP001500307"/>
    </source>
</evidence>
<dbReference type="EMBL" id="BAABGU010000003">
    <property type="protein sequence ID" value="GAA4563724.1"/>
    <property type="molecule type" value="Genomic_DNA"/>
</dbReference>
<comment type="caution">
    <text evidence="2">The sequence shown here is derived from an EMBL/GenBank/DDBJ whole genome shotgun (WGS) entry which is preliminary data.</text>
</comment>
<accession>A0ABP8S9H0</accession>
<organism evidence="2 3">
    <name type="scientific">Micromonospora coerulea</name>
    <dbReference type="NCBI Taxonomy" id="47856"/>
    <lineage>
        <taxon>Bacteria</taxon>
        <taxon>Bacillati</taxon>
        <taxon>Actinomycetota</taxon>
        <taxon>Actinomycetes</taxon>
        <taxon>Micromonosporales</taxon>
        <taxon>Micromonosporaceae</taxon>
        <taxon>Micromonospora</taxon>
    </lineage>
</organism>
<evidence type="ECO:0000313" key="2">
    <source>
        <dbReference type="EMBL" id="GAA4563724.1"/>
    </source>
</evidence>
<feature type="transmembrane region" description="Helical" evidence="1">
    <location>
        <begin position="49"/>
        <end position="70"/>
    </location>
</feature>
<gene>
    <name evidence="2" type="ORF">GCM10023176_08250</name>
</gene>
<protein>
    <submittedName>
        <fullName evidence="2">Uncharacterized protein</fullName>
    </submittedName>
</protein>
<reference evidence="3" key="1">
    <citation type="journal article" date="2019" name="Int. J. Syst. Evol. Microbiol.">
        <title>The Global Catalogue of Microorganisms (GCM) 10K type strain sequencing project: providing services to taxonomists for standard genome sequencing and annotation.</title>
        <authorList>
            <consortium name="The Broad Institute Genomics Platform"/>
            <consortium name="The Broad Institute Genome Sequencing Center for Infectious Disease"/>
            <person name="Wu L."/>
            <person name="Ma J."/>
        </authorList>
    </citation>
    <scope>NUCLEOTIDE SEQUENCE [LARGE SCALE GENOMIC DNA]</scope>
    <source>
        <strain evidence="3">JCM 3175</strain>
    </source>
</reference>
<evidence type="ECO:0000256" key="1">
    <source>
        <dbReference type="SAM" id="Phobius"/>
    </source>
</evidence>
<proteinExistence type="predicted"/>